<dbReference type="Pfam" id="PF12838">
    <property type="entry name" value="Fer4_7"/>
    <property type="match status" value="1"/>
</dbReference>
<keyword evidence="2" id="KW-0479">Metal-binding</keyword>
<evidence type="ECO:0000256" key="4">
    <source>
        <dbReference type="ARBA" id="ARBA00023014"/>
    </source>
</evidence>
<dbReference type="EMBL" id="MFFM01000034">
    <property type="protein sequence ID" value="OGF12017.1"/>
    <property type="molecule type" value="Genomic_DNA"/>
</dbReference>
<keyword evidence="3" id="KW-0408">Iron</keyword>
<dbReference type="InterPro" id="IPR007160">
    <property type="entry name" value="DUF362"/>
</dbReference>
<comment type="caution">
    <text evidence="6">The sequence shown here is derived from an EMBL/GenBank/DDBJ whole genome shotgun (WGS) entry which is preliminary data.</text>
</comment>
<dbReference type="InterPro" id="IPR017896">
    <property type="entry name" value="4Fe4S_Fe-S-bd"/>
</dbReference>
<reference evidence="6 7" key="1">
    <citation type="journal article" date="2016" name="Nat. Commun.">
        <title>Thousands of microbial genomes shed light on interconnected biogeochemical processes in an aquifer system.</title>
        <authorList>
            <person name="Anantharaman K."/>
            <person name="Brown C.T."/>
            <person name="Hug L.A."/>
            <person name="Sharon I."/>
            <person name="Castelle C.J."/>
            <person name="Probst A.J."/>
            <person name="Thomas B.C."/>
            <person name="Singh A."/>
            <person name="Wilkins M.J."/>
            <person name="Karaoz U."/>
            <person name="Brodie E.L."/>
            <person name="Williams K.H."/>
            <person name="Hubbard S.S."/>
            <person name="Banfield J.F."/>
        </authorList>
    </citation>
    <scope>NUCLEOTIDE SEQUENCE [LARGE SCALE GENOMIC DNA]</scope>
</reference>
<dbReference type="Pfam" id="PF04015">
    <property type="entry name" value="DUF362"/>
    <property type="match status" value="1"/>
</dbReference>
<dbReference type="SUPFAM" id="SSF54862">
    <property type="entry name" value="4Fe-4S ferredoxins"/>
    <property type="match status" value="1"/>
</dbReference>
<dbReference type="PANTHER" id="PTHR24960:SF83">
    <property type="entry name" value="4FE-4S FERREDOXIN-TYPE DOMAIN-CONTAINING PROTEIN"/>
    <property type="match status" value="1"/>
</dbReference>
<keyword evidence="1" id="KW-0004">4Fe-4S</keyword>
<name>A0A1F5RC63_9BACT</name>
<dbReference type="InterPro" id="IPR050157">
    <property type="entry name" value="PSI_iron-sulfur_center"/>
</dbReference>
<dbReference type="PROSITE" id="PS51379">
    <property type="entry name" value="4FE4S_FER_2"/>
    <property type="match status" value="2"/>
</dbReference>
<evidence type="ECO:0000259" key="5">
    <source>
        <dbReference type="PROSITE" id="PS51379"/>
    </source>
</evidence>
<dbReference type="InterPro" id="IPR017900">
    <property type="entry name" value="4Fe4S_Fe_S_CS"/>
</dbReference>
<evidence type="ECO:0000256" key="1">
    <source>
        <dbReference type="ARBA" id="ARBA00022485"/>
    </source>
</evidence>
<proteinExistence type="predicted"/>
<accession>A0A1F5RC63</accession>
<evidence type="ECO:0000313" key="7">
    <source>
        <dbReference type="Proteomes" id="UP000177230"/>
    </source>
</evidence>
<dbReference type="AlphaFoldDB" id="A0A1F5RC63"/>
<keyword evidence="4" id="KW-0411">Iron-sulfur</keyword>
<dbReference type="Gene3D" id="3.30.70.20">
    <property type="match status" value="2"/>
</dbReference>
<feature type="domain" description="4Fe-4S ferredoxin-type" evidence="5">
    <location>
        <begin position="186"/>
        <end position="212"/>
    </location>
</feature>
<dbReference type="PROSITE" id="PS00198">
    <property type="entry name" value="4FE4S_FER_1"/>
    <property type="match status" value="1"/>
</dbReference>
<organism evidence="6 7">
    <name type="scientific">Candidatus Edwardsbacteria bacterium GWF2_54_11</name>
    <dbReference type="NCBI Taxonomy" id="1817851"/>
    <lineage>
        <taxon>Bacteria</taxon>
        <taxon>Candidatus Edwardsiibacteriota</taxon>
    </lineage>
</organism>
<evidence type="ECO:0000256" key="3">
    <source>
        <dbReference type="ARBA" id="ARBA00023004"/>
    </source>
</evidence>
<dbReference type="GO" id="GO:0046872">
    <property type="term" value="F:metal ion binding"/>
    <property type="evidence" value="ECO:0007669"/>
    <property type="project" value="UniProtKB-KW"/>
</dbReference>
<dbReference type="PANTHER" id="PTHR24960">
    <property type="entry name" value="PHOTOSYSTEM I IRON-SULFUR CENTER-RELATED"/>
    <property type="match status" value="1"/>
</dbReference>
<feature type="domain" description="4Fe-4S ferredoxin-type" evidence="5">
    <location>
        <begin position="214"/>
        <end position="243"/>
    </location>
</feature>
<evidence type="ECO:0000256" key="2">
    <source>
        <dbReference type="ARBA" id="ARBA00022723"/>
    </source>
</evidence>
<sequence length="367" mass="39702">MPSKVYFTSFRETPEQNIYQKLDRLMDRLPVSSAFQKGDLVAVKVHFGERGNTAFIPSYFVRRVVDRIKESGGKPFVTDANTLYVGSRSNSVDHLETAAMHGFTRDTLGCPVLIADGLRGGAYVEVDIDGRHFKKVKLAHDLVRADSIVCVTHFKGHELAGFGGSIKNLGMGGGARGGKLAMHSDIAPQIKAEKCIACGKCAANCPADAIAIGKYAVIDPKKCIGCGSCIVVCPTQAVRNGWDSGAQKMQEKMVEHLAGFVKHKKDRIAYLNFIMNVSPACDCYGHADHPIVPDLGIAASLDPVAVDAASNALVMASAGYKDSELKNALEPGSDKFRDIYPEVDWNVQLDHAEKMGLGSKKYELVLI</sequence>
<evidence type="ECO:0000313" key="6">
    <source>
        <dbReference type="EMBL" id="OGF12017.1"/>
    </source>
</evidence>
<protein>
    <submittedName>
        <fullName evidence="6">4Fe-4S ferredoxin</fullName>
    </submittedName>
</protein>
<dbReference type="Proteomes" id="UP000177230">
    <property type="component" value="Unassembled WGS sequence"/>
</dbReference>
<dbReference type="GO" id="GO:0051539">
    <property type="term" value="F:4 iron, 4 sulfur cluster binding"/>
    <property type="evidence" value="ECO:0007669"/>
    <property type="project" value="UniProtKB-KW"/>
</dbReference>
<gene>
    <name evidence="6" type="ORF">A2024_03245</name>
</gene>